<protein>
    <recommendedName>
        <fullName evidence="2">SseB protein N-terminal domain-containing protein</fullName>
    </recommendedName>
</protein>
<organism evidence="3 4">
    <name type="scientific">Leifsonia shinshuensis</name>
    <dbReference type="NCBI Taxonomy" id="150026"/>
    <lineage>
        <taxon>Bacteria</taxon>
        <taxon>Bacillati</taxon>
        <taxon>Actinomycetota</taxon>
        <taxon>Actinomycetes</taxon>
        <taxon>Micrococcales</taxon>
        <taxon>Microbacteriaceae</taxon>
        <taxon>Leifsonia</taxon>
    </lineage>
</organism>
<evidence type="ECO:0000256" key="1">
    <source>
        <dbReference type="SAM" id="MobiDB-lite"/>
    </source>
</evidence>
<sequence>MSPATEPGDETAGDGRQAAPGSAAPGSAAPGSAAPGSAAPGPTATGADRLAGFAATLAGFTATSGDSAGQPWAGREFDDNPFGDDDGSAPPELLGALAAFRAGEVGAEAVVDAVRAARLLIPLVAELGEEGTSDAGLAVDKTQELSIVTVAAPDGRRVLPVFSSVTAMRAWNPAARPVPAAGPRAALAAASEDTELLVLDPTSETEFVLRRPAVWALAQGQPWLPSHRDPVVVAAFRASIGSELGVHDVELLAGDPDYRLAADELVVRLTLAAGLTAEELNAVLSRLAQRWAADDAIATRVDSLRVQLTAAS</sequence>
<name>A0A853CTG7_9MICO</name>
<dbReference type="InterPro" id="IPR009839">
    <property type="entry name" value="SseB_N"/>
</dbReference>
<evidence type="ECO:0000313" key="3">
    <source>
        <dbReference type="EMBL" id="NYJ23652.1"/>
    </source>
</evidence>
<feature type="region of interest" description="Disordered" evidence="1">
    <location>
        <begin position="64"/>
        <end position="90"/>
    </location>
</feature>
<evidence type="ECO:0000313" key="4">
    <source>
        <dbReference type="Proteomes" id="UP000578352"/>
    </source>
</evidence>
<comment type="caution">
    <text evidence="3">The sequence shown here is derived from an EMBL/GenBank/DDBJ whole genome shotgun (WGS) entry which is preliminary data.</text>
</comment>
<feature type="domain" description="SseB protein N-terminal" evidence="2">
    <location>
        <begin position="95"/>
        <end position="216"/>
    </location>
</feature>
<dbReference type="EMBL" id="JACCFL010000001">
    <property type="protein sequence ID" value="NYJ23652.1"/>
    <property type="molecule type" value="Genomic_DNA"/>
</dbReference>
<dbReference type="RefSeq" id="WP_179605554.1">
    <property type="nucleotide sequence ID" value="NZ_BAABEH010000001.1"/>
</dbReference>
<gene>
    <name evidence="3" type="ORF">HNR13_001939</name>
</gene>
<feature type="compositionally biased region" description="Low complexity" evidence="1">
    <location>
        <begin position="18"/>
        <end position="47"/>
    </location>
</feature>
<dbReference type="Pfam" id="PF07179">
    <property type="entry name" value="SseB"/>
    <property type="match status" value="1"/>
</dbReference>
<reference evidence="3 4" key="1">
    <citation type="submission" date="2020-07" db="EMBL/GenBank/DDBJ databases">
        <title>Sequencing the genomes of 1000 actinobacteria strains.</title>
        <authorList>
            <person name="Klenk H.-P."/>
        </authorList>
    </citation>
    <scope>NUCLEOTIDE SEQUENCE [LARGE SCALE GENOMIC DNA]</scope>
    <source>
        <strain evidence="3 4">DSM 15165</strain>
    </source>
</reference>
<evidence type="ECO:0000259" key="2">
    <source>
        <dbReference type="Pfam" id="PF07179"/>
    </source>
</evidence>
<proteinExistence type="predicted"/>
<feature type="region of interest" description="Disordered" evidence="1">
    <location>
        <begin position="1"/>
        <end position="47"/>
    </location>
</feature>
<accession>A0A853CTG7</accession>
<dbReference type="Proteomes" id="UP000578352">
    <property type="component" value="Unassembled WGS sequence"/>
</dbReference>
<dbReference type="AlphaFoldDB" id="A0A853CTG7"/>